<proteinExistence type="predicted"/>
<dbReference type="Proteomes" id="UP000249819">
    <property type="component" value="Unassembled WGS sequence"/>
</dbReference>
<dbReference type="SUPFAM" id="SSF46785">
    <property type="entry name" value="Winged helix' DNA-binding domain"/>
    <property type="match status" value="1"/>
</dbReference>
<dbReference type="OrthoDB" id="763883at2"/>
<comment type="caution">
    <text evidence="3">The sequence shown here is derived from an EMBL/GenBank/DDBJ whole genome shotgun (WGS) entry which is preliminary data.</text>
</comment>
<accession>A0A327WIC1</accession>
<reference evidence="3 4" key="1">
    <citation type="submission" date="2018-06" db="EMBL/GenBank/DDBJ databases">
        <title>Genomic Encyclopedia of Archaeal and Bacterial Type Strains, Phase II (KMG-II): from individual species to whole genera.</title>
        <authorList>
            <person name="Goeker M."/>
        </authorList>
    </citation>
    <scope>NUCLEOTIDE SEQUENCE [LARGE SCALE GENOMIC DNA]</scope>
    <source>
        <strain evidence="3 4">DSM 29821</strain>
    </source>
</reference>
<dbReference type="InterPro" id="IPR036388">
    <property type="entry name" value="WH-like_DNA-bd_sf"/>
</dbReference>
<keyword evidence="4" id="KW-1185">Reference proteome</keyword>
<feature type="domain" description="HTH marR-type" evidence="2">
    <location>
        <begin position="1"/>
        <end position="150"/>
    </location>
</feature>
<dbReference type="RefSeq" id="WP_111590184.1">
    <property type="nucleotide sequence ID" value="NZ_QLMA01000001.1"/>
</dbReference>
<dbReference type="AlphaFoldDB" id="A0A327WIC1"/>
<keyword evidence="1" id="KW-0175">Coiled coil</keyword>
<dbReference type="Pfam" id="PF12802">
    <property type="entry name" value="MarR_2"/>
    <property type="match status" value="1"/>
</dbReference>
<dbReference type="InterPro" id="IPR000835">
    <property type="entry name" value="HTH_MarR-typ"/>
</dbReference>
<dbReference type="SMART" id="SM00347">
    <property type="entry name" value="HTH_MARR"/>
    <property type="match status" value="1"/>
</dbReference>
<keyword evidence="3" id="KW-0238">DNA-binding</keyword>
<dbReference type="GO" id="GO:0003700">
    <property type="term" value="F:DNA-binding transcription factor activity"/>
    <property type="evidence" value="ECO:0007669"/>
    <property type="project" value="InterPro"/>
</dbReference>
<name>A0A327WIC1_9BACT</name>
<feature type="coiled-coil region" evidence="1">
    <location>
        <begin position="116"/>
        <end position="143"/>
    </location>
</feature>
<evidence type="ECO:0000256" key="1">
    <source>
        <dbReference type="SAM" id="Coils"/>
    </source>
</evidence>
<evidence type="ECO:0000259" key="2">
    <source>
        <dbReference type="PROSITE" id="PS50995"/>
    </source>
</evidence>
<dbReference type="InterPro" id="IPR036390">
    <property type="entry name" value="WH_DNA-bd_sf"/>
</dbReference>
<dbReference type="GO" id="GO:0003677">
    <property type="term" value="F:DNA binding"/>
    <property type="evidence" value="ECO:0007669"/>
    <property type="project" value="UniProtKB-KW"/>
</dbReference>
<dbReference type="PANTHER" id="PTHR33164:SF43">
    <property type="entry name" value="HTH-TYPE TRANSCRIPTIONAL REPRESSOR YETL"/>
    <property type="match status" value="1"/>
</dbReference>
<protein>
    <submittedName>
        <fullName evidence="3">DNA-binding MarR family transcriptional regulator</fullName>
    </submittedName>
</protein>
<sequence length="153" mass="17952">MSNLEKLITQKSFSNEYHKGLVSLIFVGNWLTSRHQQFFKNYDITMQQFNILRILRGQHPQAASINVLKDRMLDKMSDVSRLVERLRKTDLVERKSSELDRRSVDVRITTKGLELLNRIDEDINQLENTLKGLDEQEAAQLNHLLDKVLDHYS</sequence>
<evidence type="ECO:0000313" key="3">
    <source>
        <dbReference type="EMBL" id="RAJ87504.1"/>
    </source>
</evidence>
<gene>
    <name evidence="3" type="ORF">CLV59_101255</name>
</gene>
<dbReference type="Gene3D" id="1.10.10.10">
    <property type="entry name" value="Winged helix-like DNA-binding domain superfamily/Winged helix DNA-binding domain"/>
    <property type="match status" value="1"/>
</dbReference>
<organism evidence="3 4">
    <name type="scientific">Chitinophaga dinghuensis</name>
    <dbReference type="NCBI Taxonomy" id="1539050"/>
    <lineage>
        <taxon>Bacteria</taxon>
        <taxon>Pseudomonadati</taxon>
        <taxon>Bacteroidota</taxon>
        <taxon>Chitinophagia</taxon>
        <taxon>Chitinophagales</taxon>
        <taxon>Chitinophagaceae</taxon>
        <taxon>Chitinophaga</taxon>
    </lineage>
</organism>
<dbReference type="InterPro" id="IPR039422">
    <property type="entry name" value="MarR/SlyA-like"/>
</dbReference>
<dbReference type="GO" id="GO:0006950">
    <property type="term" value="P:response to stress"/>
    <property type="evidence" value="ECO:0007669"/>
    <property type="project" value="TreeGrafter"/>
</dbReference>
<dbReference type="PRINTS" id="PR00598">
    <property type="entry name" value="HTHMARR"/>
</dbReference>
<dbReference type="PANTHER" id="PTHR33164">
    <property type="entry name" value="TRANSCRIPTIONAL REGULATOR, MARR FAMILY"/>
    <property type="match status" value="1"/>
</dbReference>
<dbReference type="EMBL" id="QLMA01000001">
    <property type="protein sequence ID" value="RAJ87504.1"/>
    <property type="molecule type" value="Genomic_DNA"/>
</dbReference>
<dbReference type="PROSITE" id="PS50995">
    <property type="entry name" value="HTH_MARR_2"/>
    <property type="match status" value="1"/>
</dbReference>
<evidence type="ECO:0000313" key="4">
    <source>
        <dbReference type="Proteomes" id="UP000249819"/>
    </source>
</evidence>